<dbReference type="SUPFAM" id="SSF53756">
    <property type="entry name" value="UDP-Glycosyltransferase/glycogen phosphorylase"/>
    <property type="match status" value="1"/>
</dbReference>
<dbReference type="InterPro" id="IPR050834">
    <property type="entry name" value="Glycosyltransf_2"/>
</dbReference>
<protein>
    <submittedName>
        <fullName evidence="6">Glycosyltransferase</fullName>
    </submittedName>
</protein>
<dbReference type="EMBL" id="CP053708">
    <property type="protein sequence ID" value="QKE88762.1"/>
    <property type="molecule type" value="Genomic_DNA"/>
</dbReference>
<comment type="similarity">
    <text evidence="1">Belongs to the glycosyltransferase 2 family.</text>
</comment>
<evidence type="ECO:0000256" key="3">
    <source>
        <dbReference type="ARBA" id="ARBA00022679"/>
    </source>
</evidence>
<proteinExistence type="inferred from homology"/>
<dbReference type="Proteomes" id="UP000500767">
    <property type="component" value="Chromosome"/>
</dbReference>
<accession>A0A6M8HGH1</accession>
<dbReference type="CDD" id="cd03801">
    <property type="entry name" value="GT4_PimA-like"/>
    <property type="match status" value="1"/>
</dbReference>
<dbReference type="InterPro" id="IPR001173">
    <property type="entry name" value="Glyco_trans_2-like"/>
</dbReference>
<evidence type="ECO:0000256" key="4">
    <source>
        <dbReference type="SAM" id="MobiDB-lite"/>
    </source>
</evidence>
<reference evidence="6 7" key="1">
    <citation type="journal article" date="2014" name="World J. Microbiol. Biotechnol.">
        <title>Biodiversity and physiological characteristics of Antarctic and Arctic lichens-associated bacteria.</title>
        <authorList>
            <person name="Lee Y.M."/>
            <person name="Kim E.H."/>
            <person name="Lee H.K."/>
            <person name="Hong S.G."/>
        </authorList>
    </citation>
    <scope>NUCLEOTIDE SEQUENCE [LARGE SCALE GENOMIC DNA]</scope>
    <source>
        <strain evidence="6 7">PAMC 26569</strain>
    </source>
</reference>
<keyword evidence="2" id="KW-0328">Glycosyltransferase</keyword>
<evidence type="ECO:0000259" key="5">
    <source>
        <dbReference type="Pfam" id="PF00535"/>
    </source>
</evidence>
<dbReference type="InterPro" id="IPR029044">
    <property type="entry name" value="Nucleotide-diphossugar_trans"/>
</dbReference>
<feature type="region of interest" description="Disordered" evidence="4">
    <location>
        <begin position="775"/>
        <end position="794"/>
    </location>
</feature>
<dbReference type="Pfam" id="PF13692">
    <property type="entry name" value="Glyco_trans_1_4"/>
    <property type="match status" value="1"/>
</dbReference>
<dbReference type="Gene3D" id="3.90.550.10">
    <property type="entry name" value="Spore Coat Polysaccharide Biosynthesis Protein SpsA, Chain A"/>
    <property type="match status" value="1"/>
</dbReference>
<evidence type="ECO:0000256" key="1">
    <source>
        <dbReference type="ARBA" id="ARBA00006739"/>
    </source>
</evidence>
<dbReference type="RefSeq" id="WP_171832722.1">
    <property type="nucleotide sequence ID" value="NZ_CP053708.1"/>
</dbReference>
<dbReference type="Pfam" id="PF00535">
    <property type="entry name" value="Glycos_transf_2"/>
    <property type="match status" value="1"/>
</dbReference>
<gene>
    <name evidence="6" type="ORF">HN018_00675</name>
</gene>
<dbReference type="KEGG" id="lck:HN018_00675"/>
<evidence type="ECO:0000313" key="7">
    <source>
        <dbReference type="Proteomes" id="UP000500767"/>
    </source>
</evidence>
<dbReference type="Gene3D" id="3.40.50.2000">
    <property type="entry name" value="Glycogen Phosphorylase B"/>
    <property type="match status" value="1"/>
</dbReference>
<evidence type="ECO:0000313" key="6">
    <source>
        <dbReference type="EMBL" id="QKE88762.1"/>
    </source>
</evidence>
<dbReference type="PANTHER" id="PTHR43685">
    <property type="entry name" value="GLYCOSYLTRANSFERASE"/>
    <property type="match status" value="1"/>
</dbReference>
<feature type="domain" description="Glycosyltransferase 2-like" evidence="5">
    <location>
        <begin position="48"/>
        <end position="176"/>
    </location>
</feature>
<name>A0A6M8HGH1_9PROT</name>
<dbReference type="GO" id="GO:0016757">
    <property type="term" value="F:glycosyltransferase activity"/>
    <property type="evidence" value="ECO:0007669"/>
    <property type="project" value="UniProtKB-KW"/>
</dbReference>
<keyword evidence="3 6" id="KW-0808">Transferase</keyword>
<keyword evidence="7" id="KW-1185">Reference proteome</keyword>
<evidence type="ECO:0000256" key="2">
    <source>
        <dbReference type="ARBA" id="ARBA00022676"/>
    </source>
</evidence>
<sequence>MKTVGATVGTGSLSSTRVPEGLFLVATDTECTGEAGGLADPVSSPIVSVIMANYNGAAYIEDALCSATRQTLQNIEIIIVDDGSTDDSVERVQTIARDDQRIRIIQTACRAGPGGARNLGITVARGTWIAIQDSDDLMHPRRLADLVYAASVDGVQIIADNQLVFDHARAVRTRPLLSKRQLPVDGRIHLEAYIDSNSLSSRASPLGYLKPLFLRSFMERTGSRYNTTMPIAEDYDLVLQLLLAGARFRVLPQMTYFYRRHSGSTSHRLSAATLVPMLGADTWLRSRFSSADTLTASVVAALERRRKSISRAIGFEELVGAIKERGWVKVVRIAAHKPGSVALLRGPVQDRLRRFVQRKPQRSTAISPERCITLLSRQRIVGTTNGSSAYLLSVCTSLRNAGYEIDLISPSPAMFGRWPFLRLDPSMELFRSISVRGSFRFGRIIIARDPRIALRAGGGMMYRLLSALNVKAAGLDRKAPHAVAVPLTDADRLFIADTVRRSDAILTDYAFLNESIPFALQPRIPTAVVMHDLFFAQDQEKTVVLLDKDQELLLLDQADAVVAIQDEEASTIRKLLPHKHVILAPMAVYPVAEVQPGDDGIVLFIGSKTQPNIEGISWFLDKVWPDVLARCPEAQVWIAGSCCGSLPINVRNVKLLGRIDELDDVYRKAGVVISPLRLGSGLKIKLIEAIGRGKAVIATETTLQGVKSIMQGAVLQADTSRDFTEALVSLLHDRATRSQIGARALEVARKHFSPESCYAGLIEFLQHTSQPGESASRRALVSEASSRSKRVLSQ</sequence>
<dbReference type="AlphaFoldDB" id="A0A6M8HGH1"/>
<dbReference type="SUPFAM" id="SSF53448">
    <property type="entry name" value="Nucleotide-diphospho-sugar transferases"/>
    <property type="match status" value="1"/>
</dbReference>
<dbReference type="PANTHER" id="PTHR43685:SF5">
    <property type="entry name" value="GLYCOSYLTRANSFERASE EPSE-RELATED"/>
    <property type="match status" value="1"/>
</dbReference>
<organism evidence="6 7">
    <name type="scientific">Lichenicola cladoniae</name>
    <dbReference type="NCBI Taxonomy" id="1484109"/>
    <lineage>
        <taxon>Bacteria</taxon>
        <taxon>Pseudomonadati</taxon>
        <taxon>Pseudomonadota</taxon>
        <taxon>Alphaproteobacteria</taxon>
        <taxon>Acetobacterales</taxon>
        <taxon>Acetobacteraceae</taxon>
        <taxon>Lichenicola</taxon>
    </lineage>
</organism>